<comment type="caution">
    <text evidence="3">The sequence shown here is derived from an EMBL/GenBank/DDBJ whole genome shotgun (WGS) entry which is preliminary data.</text>
</comment>
<gene>
    <name evidence="3" type="ORF">GYN08_02955</name>
</gene>
<evidence type="ECO:0000256" key="1">
    <source>
        <dbReference type="SAM" id="MobiDB-lite"/>
    </source>
</evidence>
<dbReference type="Gene3D" id="3.40.1580.10">
    <property type="entry name" value="SMI1/KNR4-like"/>
    <property type="match status" value="1"/>
</dbReference>
<evidence type="ECO:0000259" key="2">
    <source>
        <dbReference type="SMART" id="SM00860"/>
    </source>
</evidence>
<dbReference type="InterPro" id="IPR018958">
    <property type="entry name" value="Knr4/Smi1-like_dom"/>
</dbReference>
<protein>
    <recommendedName>
        <fullName evidence="2">Knr4/Smi1-like domain-containing protein</fullName>
    </recommendedName>
</protein>
<name>A0ABX0F8B6_9BACL</name>
<dbReference type="Proteomes" id="UP000800303">
    <property type="component" value="Unassembled WGS sequence"/>
</dbReference>
<keyword evidence="4" id="KW-1185">Reference proteome</keyword>
<dbReference type="Pfam" id="PF09346">
    <property type="entry name" value="SMI1_KNR4"/>
    <property type="match status" value="1"/>
</dbReference>
<organism evidence="3 4">
    <name type="scientific">Saccharibacillus alkalitolerans</name>
    <dbReference type="NCBI Taxonomy" id="2705290"/>
    <lineage>
        <taxon>Bacteria</taxon>
        <taxon>Bacillati</taxon>
        <taxon>Bacillota</taxon>
        <taxon>Bacilli</taxon>
        <taxon>Bacillales</taxon>
        <taxon>Paenibacillaceae</taxon>
        <taxon>Saccharibacillus</taxon>
    </lineage>
</organism>
<dbReference type="SUPFAM" id="SSF160631">
    <property type="entry name" value="SMI1/KNR4-like"/>
    <property type="match status" value="1"/>
</dbReference>
<dbReference type="SMART" id="SM00860">
    <property type="entry name" value="SMI1_KNR4"/>
    <property type="match status" value="1"/>
</dbReference>
<sequence length="228" mass="25424">MNDTYGVTEHWMSFERAMTEAAPEFPGYLNGPASEEAIAETERRIGRPLPEQMKRLYRIHDGEDHSYGTVFGLEFLPLEEAAGRWEQWRDLIDGEDEESLRELAGDAASVPEGAIRTVYASKGWIPVLFDGAGCFIGIDLDPGPAGKVGQIINFGRDEDEKVVLAEDLAGLLKMLAEQAPHVTIEREEESDDEDEDEDEERDDVFFSLGDSHAIDVLKQVAKNREIPG</sequence>
<proteinExistence type="predicted"/>
<evidence type="ECO:0000313" key="3">
    <source>
        <dbReference type="EMBL" id="NGZ74262.1"/>
    </source>
</evidence>
<evidence type="ECO:0000313" key="4">
    <source>
        <dbReference type="Proteomes" id="UP000800303"/>
    </source>
</evidence>
<accession>A0ABX0F8B6</accession>
<dbReference type="InterPro" id="IPR051873">
    <property type="entry name" value="KNR4/SMI1_regulator"/>
</dbReference>
<dbReference type="EMBL" id="JAAFGS010000001">
    <property type="protein sequence ID" value="NGZ74262.1"/>
    <property type="molecule type" value="Genomic_DNA"/>
</dbReference>
<feature type="region of interest" description="Disordered" evidence="1">
    <location>
        <begin position="180"/>
        <end position="204"/>
    </location>
</feature>
<dbReference type="InterPro" id="IPR037883">
    <property type="entry name" value="Knr4/Smi1-like_sf"/>
</dbReference>
<dbReference type="PANTHER" id="PTHR47432">
    <property type="entry name" value="CELL WALL ASSEMBLY REGULATOR SMI1"/>
    <property type="match status" value="1"/>
</dbReference>
<dbReference type="PANTHER" id="PTHR47432:SF1">
    <property type="entry name" value="CELL WALL ASSEMBLY REGULATOR SMI1"/>
    <property type="match status" value="1"/>
</dbReference>
<reference evidence="3 4" key="1">
    <citation type="submission" date="2020-01" db="EMBL/GenBank/DDBJ databases">
        <title>Polyphasic characterisation and genomic insights into a novel alkali tolerant bacterium VR-M41.</title>
        <authorList>
            <person name="Vemuluri V.R."/>
        </authorList>
    </citation>
    <scope>NUCLEOTIDE SEQUENCE [LARGE SCALE GENOMIC DNA]</scope>
    <source>
        <strain evidence="3 4">VR-M41</strain>
    </source>
</reference>
<feature type="domain" description="Knr4/Smi1-like" evidence="2">
    <location>
        <begin position="32"/>
        <end position="177"/>
    </location>
</feature>
<dbReference type="RefSeq" id="WP_166272327.1">
    <property type="nucleotide sequence ID" value="NZ_JAAFGS010000001.1"/>
</dbReference>
<feature type="compositionally biased region" description="Acidic residues" evidence="1">
    <location>
        <begin position="186"/>
        <end position="202"/>
    </location>
</feature>